<keyword evidence="3" id="KW-0804">Transcription</keyword>
<comment type="caution">
    <text evidence="6">The sequence shown here is derived from an EMBL/GenBank/DDBJ whole genome shotgun (WGS) entry which is preliminary data.</text>
</comment>
<evidence type="ECO:0000256" key="3">
    <source>
        <dbReference type="ARBA" id="ARBA00023163"/>
    </source>
</evidence>
<reference evidence="6" key="1">
    <citation type="journal article" date="2022" name="ISME J.">
        <title>Identification of active gaseous-alkane degraders at natural gas seeps.</title>
        <authorList>
            <person name="Farhan Ul Haque M."/>
            <person name="Hernandez M."/>
            <person name="Crombie A.T."/>
            <person name="Murrell J.C."/>
        </authorList>
    </citation>
    <scope>NUCLEOTIDE SEQUENCE</scope>
    <source>
        <strain evidence="6">PC2</strain>
    </source>
</reference>
<name>A0ABS9ZC06_9HYPH</name>
<evidence type="ECO:0000313" key="6">
    <source>
        <dbReference type="EMBL" id="MCI4684995.1"/>
    </source>
</evidence>
<dbReference type="SUPFAM" id="SSF48498">
    <property type="entry name" value="Tetracyclin repressor-like, C-terminal domain"/>
    <property type="match status" value="1"/>
</dbReference>
<proteinExistence type="predicted"/>
<keyword evidence="2 4" id="KW-0238">DNA-binding</keyword>
<dbReference type="Proteomes" id="UP001139104">
    <property type="component" value="Unassembled WGS sequence"/>
</dbReference>
<dbReference type="Gene3D" id="1.10.357.10">
    <property type="entry name" value="Tetracycline Repressor, domain 2"/>
    <property type="match status" value="1"/>
</dbReference>
<dbReference type="Pfam" id="PF00440">
    <property type="entry name" value="TetR_N"/>
    <property type="match status" value="1"/>
</dbReference>
<dbReference type="InterPro" id="IPR009057">
    <property type="entry name" value="Homeodomain-like_sf"/>
</dbReference>
<gene>
    <name evidence="6" type="ORF">K2U94_19885</name>
</gene>
<dbReference type="InterPro" id="IPR001647">
    <property type="entry name" value="HTH_TetR"/>
</dbReference>
<dbReference type="PANTHER" id="PTHR47506">
    <property type="entry name" value="TRANSCRIPTIONAL REGULATORY PROTEIN"/>
    <property type="match status" value="1"/>
</dbReference>
<accession>A0ABS9ZC06</accession>
<keyword evidence="1" id="KW-0805">Transcription regulation</keyword>
<dbReference type="PRINTS" id="PR00455">
    <property type="entry name" value="HTHTETR"/>
</dbReference>
<evidence type="ECO:0000256" key="1">
    <source>
        <dbReference type="ARBA" id="ARBA00023015"/>
    </source>
</evidence>
<dbReference type="InterPro" id="IPR036271">
    <property type="entry name" value="Tet_transcr_reg_TetR-rel_C_sf"/>
</dbReference>
<dbReference type="PANTHER" id="PTHR47506:SF6">
    <property type="entry name" value="HTH-TYPE TRANSCRIPTIONAL REPRESSOR NEMR"/>
    <property type="match status" value="1"/>
</dbReference>
<sequence length="203" mass="22955">MTLDTRTEILNEAEFLIRTRGYSAFSYADLADRVAITKASVHYYFPTKEDLIVVLVREYVERFLSSLADIKRIYERPSERLRAYAQGFVEGFDKGMLPLCAALSAERSALPEVMGQSIKYFFQIHLDWLTEVLEEGAADHALRENISPAQTALLLLSSLEGGSLVGWALERNASVMEAFEEVMRTIEKGALVQPERRAARRSD</sequence>
<evidence type="ECO:0000256" key="2">
    <source>
        <dbReference type="ARBA" id="ARBA00023125"/>
    </source>
</evidence>
<evidence type="ECO:0000313" key="7">
    <source>
        <dbReference type="Proteomes" id="UP001139104"/>
    </source>
</evidence>
<protein>
    <submittedName>
        <fullName evidence="6">TetR/AcrR family transcriptional regulator</fullName>
    </submittedName>
</protein>
<evidence type="ECO:0000259" key="5">
    <source>
        <dbReference type="PROSITE" id="PS50977"/>
    </source>
</evidence>
<dbReference type="PROSITE" id="PS50977">
    <property type="entry name" value="HTH_TETR_2"/>
    <property type="match status" value="1"/>
</dbReference>
<dbReference type="RefSeq" id="WP_243069018.1">
    <property type="nucleotide sequence ID" value="NZ_JAIVFK010000018.1"/>
</dbReference>
<feature type="DNA-binding region" description="H-T-H motif" evidence="4">
    <location>
        <begin position="26"/>
        <end position="45"/>
    </location>
</feature>
<dbReference type="SUPFAM" id="SSF46689">
    <property type="entry name" value="Homeodomain-like"/>
    <property type="match status" value="1"/>
</dbReference>
<evidence type="ECO:0000256" key="4">
    <source>
        <dbReference type="PROSITE-ProRule" id="PRU00335"/>
    </source>
</evidence>
<organism evidence="6 7">
    <name type="scientific">Candidatus Rhodoblastus alkanivorans</name>
    <dbReference type="NCBI Taxonomy" id="2954117"/>
    <lineage>
        <taxon>Bacteria</taxon>
        <taxon>Pseudomonadati</taxon>
        <taxon>Pseudomonadota</taxon>
        <taxon>Alphaproteobacteria</taxon>
        <taxon>Hyphomicrobiales</taxon>
        <taxon>Rhodoblastaceae</taxon>
        <taxon>Rhodoblastus</taxon>
    </lineage>
</organism>
<dbReference type="EMBL" id="JAIVFP010000002">
    <property type="protein sequence ID" value="MCI4684995.1"/>
    <property type="molecule type" value="Genomic_DNA"/>
</dbReference>
<keyword evidence="7" id="KW-1185">Reference proteome</keyword>
<feature type="domain" description="HTH tetR-type" evidence="5">
    <location>
        <begin position="3"/>
        <end position="63"/>
    </location>
</feature>